<evidence type="ECO:0000313" key="4">
    <source>
        <dbReference type="Proteomes" id="UP001144205"/>
    </source>
</evidence>
<evidence type="ECO:0000313" key="3">
    <source>
        <dbReference type="EMBL" id="GKY86377.1"/>
    </source>
</evidence>
<sequence>MGMEPGVSSFERPAARLLDLTRLMSRVGNGPHTGIDRVEAAYLRRFLDEPEPLFALVQTRFFNALLDRDGTRALAARLFGEMRWGRPSLAMRLRRKMKPAQRAAESDVRRLSIAVSRKSGLAAMFGRHLPKGTAYIAVGQGKAVHEGVFDAIKAVERGRVHVLLHDTIPLDHPDYMTPRSASAHAQMMRAISAKADLVICNSDATRQSAERHFEAMGRVPPMISAHLGIDMPREPDATHIPARFDLSRPYFVVLGTIEPRKNHALLLDIWERFDQTLPAGEIPKLAIVGQRGWMNEALFERLDASPVMERHVFEFSGLDDRAVAALIQGARALLMPSFAEGFGLPPGEALLLGTPAIVNDLDIYREVFGNNLIYARVSDMYSWSEAILRLSQAEKNQHKAAVGADIGLPTWQEHFNLVLKVT</sequence>
<dbReference type="CDD" id="cd03809">
    <property type="entry name" value="GT4_MtfB-like"/>
    <property type="match status" value="1"/>
</dbReference>
<dbReference type="InterPro" id="IPR001296">
    <property type="entry name" value="Glyco_trans_1"/>
</dbReference>
<comment type="caution">
    <text evidence="3">The sequence shown here is derived from an EMBL/GenBank/DDBJ whole genome shotgun (WGS) entry which is preliminary data.</text>
</comment>
<dbReference type="Gene3D" id="3.40.50.2000">
    <property type="entry name" value="Glycogen Phosphorylase B"/>
    <property type="match status" value="1"/>
</dbReference>
<reference evidence="3" key="1">
    <citation type="journal article" date="2023" name="Int. J. Syst. Evol. Microbiol.">
        <title>Sinisalibacter aestuarii sp. nov., isolated from estuarine sediment of the Arakawa River.</title>
        <authorList>
            <person name="Arafat S.T."/>
            <person name="Hirano S."/>
            <person name="Sato A."/>
            <person name="Takeuchi K."/>
            <person name="Yasuda T."/>
            <person name="Terahara T."/>
            <person name="Hamada M."/>
            <person name="Kobayashi T."/>
        </authorList>
    </citation>
    <scope>NUCLEOTIDE SEQUENCE</scope>
    <source>
        <strain evidence="3">B-399</strain>
    </source>
</reference>
<proteinExistence type="predicted"/>
<dbReference type="EMBL" id="BROH01000001">
    <property type="protein sequence ID" value="GKY86377.1"/>
    <property type="molecule type" value="Genomic_DNA"/>
</dbReference>
<dbReference type="Proteomes" id="UP001144205">
    <property type="component" value="Unassembled WGS sequence"/>
</dbReference>
<name>A0ABQ5LQM7_9RHOB</name>
<gene>
    <name evidence="3" type="primary">wcbB</name>
    <name evidence="3" type="ORF">STA1M1_02460</name>
</gene>
<feature type="domain" description="Glycosyl transferase family 1" evidence="2">
    <location>
        <begin position="244"/>
        <end position="399"/>
    </location>
</feature>
<dbReference type="PANTHER" id="PTHR46401:SF2">
    <property type="entry name" value="GLYCOSYLTRANSFERASE WBBK-RELATED"/>
    <property type="match status" value="1"/>
</dbReference>
<organism evidence="3 4">
    <name type="scientific">Sinisalibacter aestuarii</name>
    <dbReference type="NCBI Taxonomy" id="2949426"/>
    <lineage>
        <taxon>Bacteria</taxon>
        <taxon>Pseudomonadati</taxon>
        <taxon>Pseudomonadota</taxon>
        <taxon>Alphaproteobacteria</taxon>
        <taxon>Rhodobacterales</taxon>
        <taxon>Roseobacteraceae</taxon>
        <taxon>Sinisalibacter</taxon>
    </lineage>
</organism>
<accession>A0ABQ5LQM7</accession>
<protein>
    <submittedName>
        <fullName evidence="3">Capsular polysaccharide glycosyltransferase biosynthesis protein</fullName>
    </submittedName>
</protein>
<evidence type="ECO:0000256" key="1">
    <source>
        <dbReference type="ARBA" id="ARBA00022679"/>
    </source>
</evidence>
<dbReference type="PANTHER" id="PTHR46401">
    <property type="entry name" value="GLYCOSYLTRANSFERASE WBBK-RELATED"/>
    <property type="match status" value="1"/>
</dbReference>
<evidence type="ECO:0000259" key="2">
    <source>
        <dbReference type="Pfam" id="PF00534"/>
    </source>
</evidence>
<dbReference type="SUPFAM" id="SSF53756">
    <property type="entry name" value="UDP-Glycosyltransferase/glycogen phosphorylase"/>
    <property type="match status" value="1"/>
</dbReference>
<keyword evidence="1" id="KW-0808">Transferase</keyword>
<dbReference type="Pfam" id="PF00534">
    <property type="entry name" value="Glycos_transf_1"/>
    <property type="match status" value="1"/>
</dbReference>
<keyword evidence="4" id="KW-1185">Reference proteome</keyword>